<dbReference type="Pfam" id="PF14317">
    <property type="entry name" value="YcxB"/>
    <property type="match status" value="1"/>
</dbReference>
<evidence type="ECO:0000259" key="1">
    <source>
        <dbReference type="Pfam" id="PF14317"/>
    </source>
</evidence>
<proteinExistence type="predicted"/>
<comment type="caution">
    <text evidence="2">The sequence shown here is derived from an EMBL/GenBank/DDBJ whole genome shotgun (WGS) entry which is preliminary data.</text>
</comment>
<accession>A0A7X4YT10</accession>
<protein>
    <recommendedName>
        <fullName evidence="1">YcxB-like C-terminal domain-containing protein</fullName>
    </recommendedName>
</protein>
<evidence type="ECO:0000313" key="3">
    <source>
        <dbReference type="Proteomes" id="UP000558113"/>
    </source>
</evidence>
<dbReference type="EMBL" id="JAAAMU010000015">
    <property type="protein sequence ID" value="NBC72026.1"/>
    <property type="molecule type" value="Genomic_DNA"/>
</dbReference>
<keyword evidence="3" id="KW-1185">Reference proteome</keyword>
<sequence>MSAPELSSKINVDYLVNVWENADFYFLFHDKRNFWYIPKASFQNREQEQYFRAIILKHHKISTGIMK</sequence>
<dbReference type="AlphaFoldDB" id="A0A7X4YT10"/>
<name>A0A7X4YT10_9BACL</name>
<dbReference type="InterPro" id="IPR025588">
    <property type="entry name" value="YcxB-like_C"/>
</dbReference>
<organism evidence="2 3">
    <name type="scientific">Paenibacillus sacheonensis</name>
    <dbReference type="NCBI Taxonomy" id="742054"/>
    <lineage>
        <taxon>Bacteria</taxon>
        <taxon>Bacillati</taxon>
        <taxon>Bacillota</taxon>
        <taxon>Bacilli</taxon>
        <taxon>Bacillales</taxon>
        <taxon>Paenibacillaceae</taxon>
        <taxon>Paenibacillus</taxon>
    </lineage>
</organism>
<gene>
    <name evidence="2" type="ORF">GT003_23775</name>
</gene>
<dbReference type="OrthoDB" id="2600487at2"/>
<dbReference type="Proteomes" id="UP000558113">
    <property type="component" value="Unassembled WGS sequence"/>
</dbReference>
<evidence type="ECO:0000313" key="2">
    <source>
        <dbReference type="EMBL" id="NBC72026.1"/>
    </source>
</evidence>
<feature type="domain" description="YcxB-like C-terminal" evidence="1">
    <location>
        <begin position="13"/>
        <end position="55"/>
    </location>
</feature>
<reference evidence="2 3" key="1">
    <citation type="submission" date="2020-01" db="EMBL/GenBank/DDBJ databases">
        <title>Paenibacillus soybeanensis sp. nov. isolated from the nodules of soybean (Glycine max(L.) Merr).</title>
        <authorList>
            <person name="Wang H."/>
        </authorList>
    </citation>
    <scope>NUCLEOTIDE SEQUENCE [LARGE SCALE GENOMIC DNA]</scope>
    <source>
        <strain evidence="2 3">DSM 23054</strain>
    </source>
</reference>